<evidence type="ECO:0000313" key="1">
    <source>
        <dbReference type="EMBL" id="KAH3683287.1"/>
    </source>
</evidence>
<gene>
    <name evidence="1" type="ORF">WICPIJ_005757</name>
</gene>
<dbReference type="Proteomes" id="UP000774326">
    <property type="component" value="Unassembled WGS sequence"/>
</dbReference>
<dbReference type="AlphaFoldDB" id="A0A9P8Q3H0"/>
<name>A0A9P8Q3H0_WICPI</name>
<reference evidence="1" key="2">
    <citation type="submission" date="2021-01" db="EMBL/GenBank/DDBJ databases">
        <authorList>
            <person name="Schikora-Tamarit M.A."/>
        </authorList>
    </citation>
    <scope>NUCLEOTIDE SEQUENCE</scope>
    <source>
        <strain evidence="1">CBS2887</strain>
    </source>
</reference>
<keyword evidence="2" id="KW-1185">Reference proteome</keyword>
<reference evidence="1" key="1">
    <citation type="journal article" date="2021" name="Open Biol.">
        <title>Shared evolutionary footprints suggest mitochondrial oxidative damage underlies multiple complex I losses in fungi.</title>
        <authorList>
            <person name="Schikora-Tamarit M.A."/>
            <person name="Marcet-Houben M."/>
            <person name="Nosek J."/>
            <person name="Gabaldon T."/>
        </authorList>
    </citation>
    <scope>NUCLEOTIDE SEQUENCE</scope>
    <source>
        <strain evidence="1">CBS2887</strain>
    </source>
</reference>
<organism evidence="1 2">
    <name type="scientific">Wickerhamomyces pijperi</name>
    <name type="common">Yeast</name>
    <name type="synonym">Pichia pijperi</name>
    <dbReference type="NCBI Taxonomy" id="599730"/>
    <lineage>
        <taxon>Eukaryota</taxon>
        <taxon>Fungi</taxon>
        <taxon>Dikarya</taxon>
        <taxon>Ascomycota</taxon>
        <taxon>Saccharomycotina</taxon>
        <taxon>Saccharomycetes</taxon>
        <taxon>Phaffomycetales</taxon>
        <taxon>Wickerhamomycetaceae</taxon>
        <taxon>Wickerhamomyces</taxon>
    </lineage>
</organism>
<dbReference type="EMBL" id="JAEUBG010003196">
    <property type="protein sequence ID" value="KAH3683287.1"/>
    <property type="molecule type" value="Genomic_DNA"/>
</dbReference>
<sequence>MMDSYLLLESCDFISDLANSSFLFFSSFQASPKVLDRSIDLPSDSAFFLKLSFSMSQKIKYGFNGLFGRSGSLSLAEANVPSLEGDKEEPTPDPLLSLRFLVISLPSLTSRSLRSLSSSLGAMHLLSKLSIRIEYSTRKRLRDSLVLDMASAASLFVSSTFCNFCLSALHFRRYSSSVRVPVC</sequence>
<proteinExistence type="predicted"/>
<evidence type="ECO:0000313" key="2">
    <source>
        <dbReference type="Proteomes" id="UP000774326"/>
    </source>
</evidence>
<protein>
    <submittedName>
        <fullName evidence="1">Uncharacterized protein</fullName>
    </submittedName>
</protein>
<comment type="caution">
    <text evidence="1">The sequence shown here is derived from an EMBL/GenBank/DDBJ whole genome shotgun (WGS) entry which is preliminary data.</text>
</comment>
<accession>A0A9P8Q3H0</accession>